<proteinExistence type="predicted"/>
<accession>A0A6J4MVV7</accession>
<feature type="non-terminal residue" evidence="2">
    <location>
        <position position="38"/>
    </location>
</feature>
<gene>
    <name evidence="2" type="ORF">AVDCRST_MAG89-4528</name>
</gene>
<dbReference type="EMBL" id="CADCTV010000949">
    <property type="protein sequence ID" value="CAA9370182.1"/>
    <property type="molecule type" value="Genomic_DNA"/>
</dbReference>
<feature type="non-terminal residue" evidence="2">
    <location>
        <position position="1"/>
    </location>
</feature>
<dbReference type="AlphaFoldDB" id="A0A6J4MVV7"/>
<evidence type="ECO:0000256" key="1">
    <source>
        <dbReference type="SAM" id="MobiDB-lite"/>
    </source>
</evidence>
<reference evidence="2" key="1">
    <citation type="submission" date="2020-02" db="EMBL/GenBank/DDBJ databases">
        <authorList>
            <person name="Meier V. D."/>
        </authorList>
    </citation>
    <scope>NUCLEOTIDE SEQUENCE</scope>
    <source>
        <strain evidence="2">AVDCRST_MAG89</strain>
    </source>
</reference>
<name>A0A6J4MVV7_9BACT</name>
<evidence type="ECO:0000313" key="2">
    <source>
        <dbReference type="EMBL" id="CAA9370182.1"/>
    </source>
</evidence>
<organism evidence="2">
    <name type="scientific">uncultured Gemmatimonadota bacterium</name>
    <dbReference type="NCBI Taxonomy" id="203437"/>
    <lineage>
        <taxon>Bacteria</taxon>
        <taxon>Pseudomonadati</taxon>
        <taxon>Gemmatimonadota</taxon>
        <taxon>environmental samples</taxon>
    </lineage>
</organism>
<feature type="region of interest" description="Disordered" evidence="1">
    <location>
        <begin position="1"/>
        <end position="38"/>
    </location>
</feature>
<protein>
    <submittedName>
        <fullName evidence="2">Uncharacterized protein</fullName>
    </submittedName>
</protein>
<sequence>AGSAEGTRGRYSRGRGSESGAVSTRTDSRGVPPIQGRM</sequence>